<evidence type="ECO:0000256" key="2">
    <source>
        <dbReference type="SAM" id="Phobius"/>
    </source>
</evidence>
<feature type="region of interest" description="Disordered" evidence="1">
    <location>
        <begin position="746"/>
        <end position="796"/>
    </location>
</feature>
<reference evidence="3 4" key="1">
    <citation type="submission" date="2016-03" db="EMBL/GenBank/DDBJ databases">
        <authorList>
            <person name="Ploux O."/>
        </authorList>
    </citation>
    <scope>NUCLEOTIDE SEQUENCE [LARGE SCALE GENOMIC DNA]</scope>
    <source>
        <strain evidence="3 4">UAMH 11012</strain>
    </source>
</reference>
<dbReference type="Proteomes" id="UP000184330">
    <property type="component" value="Unassembled WGS sequence"/>
</dbReference>
<name>A0A1L7X349_9HELO</name>
<feature type="compositionally biased region" description="Basic and acidic residues" evidence="1">
    <location>
        <begin position="30"/>
        <end position="56"/>
    </location>
</feature>
<evidence type="ECO:0000256" key="1">
    <source>
        <dbReference type="SAM" id="MobiDB-lite"/>
    </source>
</evidence>
<dbReference type="AlphaFoldDB" id="A0A1L7X349"/>
<feature type="transmembrane region" description="Helical" evidence="2">
    <location>
        <begin position="688"/>
        <end position="709"/>
    </location>
</feature>
<keyword evidence="2" id="KW-0472">Membrane</keyword>
<protein>
    <submittedName>
        <fullName evidence="3">Uncharacterized protein</fullName>
    </submittedName>
</protein>
<accession>A0A1L7X349</accession>
<dbReference type="STRING" id="576137.A0A1L7X349"/>
<keyword evidence="2" id="KW-1133">Transmembrane helix</keyword>
<organism evidence="3 4">
    <name type="scientific">Phialocephala subalpina</name>
    <dbReference type="NCBI Taxonomy" id="576137"/>
    <lineage>
        <taxon>Eukaryota</taxon>
        <taxon>Fungi</taxon>
        <taxon>Dikarya</taxon>
        <taxon>Ascomycota</taxon>
        <taxon>Pezizomycotina</taxon>
        <taxon>Leotiomycetes</taxon>
        <taxon>Helotiales</taxon>
        <taxon>Mollisiaceae</taxon>
        <taxon>Phialocephala</taxon>
        <taxon>Phialocephala fortinii species complex</taxon>
    </lineage>
</organism>
<feature type="region of interest" description="Disordered" evidence="1">
    <location>
        <begin position="844"/>
        <end position="871"/>
    </location>
</feature>
<dbReference type="EMBL" id="FJOG01000014">
    <property type="protein sequence ID" value="CZR59443.1"/>
    <property type="molecule type" value="Genomic_DNA"/>
</dbReference>
<evidence type="ECO:0000313" key="3">
    <source>
        <dbReference type="EMBL" id="CZR59443.1"/>
    </source>
</evidence>
<feature type="region of interest" description="Disordered" evidence="1">
    <location>
        <begin position="22"/>
        <end position="65"/>
    </location>
</feature>
<keyword evidence="2" id="KW-0812">Transmembrane</keyword>
<proteinExistence type="predicted"/>
<gene>
    <name evidence="3" type="ORF">PAC_09335</name>
</gene>
<dbReference type="OrthoDB" id="426293at2759"/>
<sequence length="894" mass="100726">MSGFSKSTLLLENILGAVHDVRSKLGSNDQKADRVRGSTSTDKAESTKKEAAKVESGKSTSDLRPAELERIEKIAAKKKLDPTDDAFEIPQYDEVALSDEFNRGAGGQHKTRKGNNGLVADFDQRLRHARGYFCVIDSRTERRVEDVVEIKRDKKGRLLPLLRIWEKMDQAGVKLQIHDTEGRLLPLSDIYETMRGEDLFSQYSEAEMLFRVPQDSEAEMLEISQDSEAEMLFKVSQDWEAEMLFKVSQDSEAEMLEVSQDSKAEMLEEPEAKNPNSKKRGELSSVYYDKAMTFPQHGRYSFGEQPQSDVTYDDPIDKFKPQNLLRIILCQGLSSVNKKPETFPHENMYSPPYFRSGKGPKQLKLQQHIKRHLECKRWESTRVYKNERLNGFHVTFYQLLPEVPDSSTPPTYGNWKTGEFYRVEPSGNDRPRKGIRECAYTLESVKGDRQGGGHSGHIDLWDGSEASPPEYVSLENEPDNLTVVNEGTEDKEQDEYEDGEGGTIVLLSPSKFHDPKLSELAIASDGKSTTFAELSVISFVLKALVKQWEDLADEIDEIVDEKGSFIKADEFVKGLGDDTTMSRSERYYWAIECLHRFDESIGDNILQWKLYRESRFASLVSRYESRDKLHPVVLADRDARTRCDRLSLLRFRFREKLDTVHLLRDGLFRATTLQESKKTTRLTENVSLLTYVSIFFMPLAFCTSLWSITDILPKSRLAIVAPIFAVTTYIIVITLSKRDNIKNILGISGDSPSETQRSGGDGGGSAEGGLPASVDLSPKLGKVPQPTDSPTDASQYYQEPKVNDWLAKMDPTLVPKGISPVISSAEIQNVLPNKATEPTDLTLSYEAKKQPDTKGTPIREEPTEPSKGWHSTFVRGLRDFLGLGGVKGNSLSNV</sequence>
<feature type="transmembrane region" description="Helical" evidence="2">
    <location>
        <begin position="715"/>
        <end position="735"/>
    </location>
</feature>
<feature type="compositionally biased region" description="Polar residues" evidence="1">
    <location>
        <begin position="786"/>
        <end position="796"/>
    </location>
</feature>
<evidence type="ECO:0000313" key="4">
    <source>
        <dbReference type="Proteomes" id="UP000184330"/>
    </source>
</evidence>
<keyword evidence="4" id="KW-1185">Reference proteome</keyword>
<feature type="compositionally biased region" description="Basic and acidic residues" evidence="1">
    <location>
        <begin position="846"/>
        <end position="864"/>
    </location>
</feature>